<name>A0ABQ8JVJ1_DERPT</name>
<feature type="transmembrane region" description="Helical" evidence="1">
    <location>
        <begin position="76"/>
        <end position="100"/>
    </location>
</feature>
<dbReference type="EMBL" id="NJHN03000011">
    <property type="protein sequence ID" value="KAH9426326.1"/>
    <property type="molecule type" value="Genomic_DNA"/>
</dbReference>
<evidence type="ECO:0000313" key="2">
    <source>
        <dbReference type="EMBL" id="KAH9426326.1"/>
    </source>
</evidence>
<reference evidence="2 3" key="1">
    <citation type="journal article" date="2018" name="J. Allergy Clin. Immunol.">
        <title>High-quality assembly of Dermatophagoides pteronyssinus genome and transcriptome reveals a wide range of novel allergens.</title>
        <authorList>
            <person name="Liu X.Y."/>
            <person name="Yang K.Y."/>
            <person name="Wang M.Q."/>
            <person name="Kwok J.S."/>
            <person name="Zeng X."/>
            <person name="Yang Z."/>
            <person name="Xiao X.J."/>
            <person name="Lau C.P."/>
            <person name="Li Y."/>
            <person name="Huang Z.M."/>
            <person name="Ba J.G."/>
            <person name="Yim A.K."/>
            <person name="Ouyang C.Y."/>
            <person name="Ngai S.M."/>
            <person name="Chan T.F."/>
            <person name="Leung E.L."/>
            <person name="Liu L."/>
            <person name="Liu Z.G."/>
            <person name="Tsui S.K."/>
        </authorList>
    </citation>
    <scope>NUCLEOTIDE SEQUENCE [LARGE SCALE GENOMIC DNA]</scope>
    <source>
        <strain evidence="2">Derp</strain>
    </source>
</reference>
<protein>
    <submittedName>
        <fullName evidence="2">Uncharacterized protein</fullName>
    </submittedName>
</protein>
<feature type="transmembrane region" description="Helical" evidence="1">
    <location>
        <begin position="6"/>
        <end position="22"/>
    </location>
</feature>
<organism evidence="2 3">
    <name type="scientific">Dermatophagoides pteronyssinus</name>
    <name type="common">European house dust mite</name>
    <dbReference type="NCBI Taxonomy" id="6956"/>
    <lineage>
        <taxon>Eukaryota</taxon>
        <taxon>Metazoa</taxon>
        <taxon>Ecdysozoa</taxon>
        <taxon>Arthropoda</taxon>
        <taxon>Chelicerata</taxon>
        <taxon>Arachnida</taxon>
        <taxon>Acari</taxon>
        <taxon>Acariformes</taxon>
        <taxon>Sarcoptiformes</taxon>
        <taxon>Astigmata</taxon>
        <taxon>Psoroptidia</taxon>
        <taxon>Analgoidea</taxon>
        <taxon>Pyroglyphidae</taxon>
        <taxon>Dermatophagoidinae</taxon>
        <taxon>Dermatophagoides</taxon>
    </lineage>
</organism>
<keyword evidence="1" id="KW-0812">Transmembrane</keyword>
<evidence type="ECO:0000313" key="3">
    <source>
        <dbReference type="Proteomes" id="UP000887458"/>
    </source>
</evidence>
<sequence>MVLFIYIGYQYCLINLLLAIAIDCGDCCLNMAIIFGLDCCFLDLVLIIIESLQLTTFAPIERTIVSIAFNSILSKLLTILLLMIPSLTLTLLLLSFIIFIQFCGGLGKSEGDGVTKDFEPANKSFIISVFIANMIPQKIGFENDLRPIYPANANE</sequence>
<keyword evidence="1" id="KW-0472">Membrane</keyword>
<proteinExistence type="predicted"/>
<accession>A0ABQ8JVJ1</accession>
<keyword evidence="3" id="KW-1185">Reference proteome</keyword>
<gene>
    <name evidence="2" type="ORF">DERP_010894</name>
</gene>
<dbReference type="Proteomes" id="UP000887458">
    <property type="component" value="Unassembled WGS sequence"/>
</dbReference>
<evidence type="ECO:0000256" key="1">
    <source>
        <dbReference type="SAM" id="Phobius"/>
    </source>
</evidence>
<keyword evidence="1" id="KW-1133">Transmembrane helix</keyword>
<comment type="caution">
    <text evidence="2">The sequence shown here is derived from an EMBL/GenBank/DDBJ whole genome shotgun (WGS) entry which is preliminary data.</text>
</comment>
<feature type="transmembrane region" description="Helical" evidence="1">
    <location>
        <begin position="29"/>
        <end position="49"/>
    </location>
</feature>
<reference evidence="2 3" key="2">
    <citation type="journal article" date="2022" name="Mol. Biol. Evol.">
        <title>Comparative Genomics Reveals Insights into the Divergent Evolution of Astigmatic Mites and Household Pest Adaptations.</title>
        <authorList>
            <person name="Xiong Q."/>
            <person name="Wan A.T."/>
            <person name="Liu X."/>
            <person name="Fung C.S."/>
            <person name="Xiao X."/>
            <person name="Malainual N."/>
            <person name="Hou J."/>
            <person name="Wang L."/>
            <person name="Wang M."/>
            <person name="Yang K.Y."/>
            <person name="Cui Y."/>
            <person name="Leung E.L."/>
            <person name="Nong W."/>
            <person name="Shin S.K."/>
            <person name="Au S.W."/>
            <person name="Jeong K.Y."/>
            <person name="Chew F.T."/>
            <person name="Hui J.H."/>
            <person name="Leung T.F."/>
            <person name="Tungtrongchitr A."/>
            <person name="Zhong N."/>
            <person name="Liu Z."/>
            <person name="Tsui S.K."/>
        </authorList>
    </citation>
    <scope>NUCLEOTIDE SEQUENCE [LARGE SCALE GENOMIC DNA]</scope>
    <source>
        <strain evidence="2">Derp</strain>
    </source>
</reference>